<sequence>MIQGVILAGGKSSRMGGQPKELLPVKGEPLIVRTCRLLQQTVQSCLIISNHAERLTLLPPSVSIYPDDIKEQGPLGGIATAMRVSSHDLLLVVGCDMPELNEDILCELALYAPKLKSGQLDAVVPKQADGRLQPLCALYHRRILPVILNQLSTENKRMRTMLDAINVADLPVQQDSTQVFYNLNTPADYETFRKEEIR</sequence>
<evidence type="ECO:0000256" key="1">
    <source>
        <dbReference type="ARBA" id="ARBA00022490"/>
    </source>
</evidence>
<keyword evidence="5 8" id="KW-0460">Magnesium</keyword>
<keyword evidence="7 8" id="KW-0501">Molybdenum cofactor biosynthesis</keyword>
<comment type="cofactor">
    <cofactor evidence="8">
        <name>Mg(2+)</name>
        <dbReference type="ChEBI" id="CHEBI:18420"/>
    </cofactor>
</comment>
<keyword evidence="3 8" id="KW-0479">Metal-binding</keyword>
<dbReference type="KEGG" id="asoc:CB4_02544"/>
<dbReference type="RefSeq" id="WP_157737968.1">
    <property type="nucleotide sequence ID" value="NZ_AP017312.1"/>
</dbReference>
<feature type="binding site" evidence="8">
    <location>
        <position position="96"/>
    </location>
    <ligand>
        <name>Mg(2+)</name>
        <dbReference type="ChEBI" id="CHEBI:18420"/>
    </ligand>
</feature>
<dbReference type="InterPro" id="IPR029044">
    <property type="entry name" value="Nucleotide-diphossugar_trans"/>
</dbReference>
<dbReference type="SUPFAM" id="SSF53448">
    <property type="entry name" value="Nucleotide-diphospho-sugar transferases"/>
    <property type="match status" value="1"/>
</dbReference>
<dbReference type="Pfam" id="PF12804">
    <property type="entry name" value="NTP_transf_3"/>
    <property type="match status" value="1"/>
</dbReference>
<evidence type="ECO:0000313" key="9">
    <source>
        <dbReference type="EMBL" id="BAU28370.1"/>
    </source>
</evidence>
<evidence type="ECO:0000256" key="7">
    <source>
        <dbReference type="ARBA" id="ARBA00023150"/>
    </source>
</evidence>
<evidence type="ECO:0000256" key="5">
    <source>
        <dbReference type="ARBA" id="ARBA00022842"/>
    </source>
</evidence>
<comment type="caution">
    <text evidence="8">Lacks conserved residue(s) required for the propagation of feature annotation.</text>
</comment>
<feature type="binding site" evidence="8">
    <location>
        <position position="20"/>
    </location>
    <ligand>
        <name>GTP</name>
        <dbReference type="ChEBI" id="CHEBI:37565"/>
    </ligand>
</feature>
<dbReference type="Gene3D" id="3.90.550.10">
    <property type="entry name" value="Spore Coat Polysaccharide Biosynthesis Protein SpsA, Chain A"/>
    <property type="match status" value="1"/>
</dbReference>
<reference evidence="9 10" key="1">
    <citation type="submission" date="2015-12" db="EMBL/GenBank/DDBJ databases">
        <title>Genome sequence of Aneurinibacillus soli.</title>
        <authorList>
            <person name="Lee J.S."/>
            <person name="Lee K.C."/>
            <person name="Kim K.K."/>
            <person name="Lee B.W."/>
        </authorList>
    </citation>
    <scope>NUCLEOTIDE SEQUENCE [LARGE SCALE GENOMIC DNA]</scope>
    <source>
        <strain evidence="9 10">CB4</strain>
    </source>
</reference>
<keyword evidence="10" id="KW-1185">Reference proteome</keyword>
<dbReference type="GO" id="GO:0005525">
    <property type="term" value="F:GTP binding"/>
    <property type="evidence" value="ECO:0007669"/>
    <property type="project" value="UniProtKB-UniRule"/>
</dbReference>
<evidence type="ECO:0000313" key="10">
    <source>
        <dbReference type="Proteomes" id="UP000217696"/>
    </source>
</evidence>
<evidence type="ECO:0000256" key="4">
    <source>
        <dbReference type="ARBA" id="ARBA00022741"/>
    </source>
</evidence>
<keyword evidence="4 8" id="KW-0547">Nucleotide-binding</keyword>
<comment type="domain">
    <text evidence="8">The N-terminal domain determines nucleotide recognition and specific binding, while the C-terminal domain determines the specific binding to the target protein.</text>
</comment>
<keyword evidence="2 8" id="KW-0808">Transferase</keyword>
<dbReference type="CDD" id="cd02503">
    <property type="entry name" value="MobA"/>
    <property type="match status" value="1"/>
</dbReference>
<dbReference type="GO" id="GO:0061603">
    <property type="term" value="F:molybdenum cofactor guanylyltransferase activity"/>
    <property type="evidence" value="ECO:0007669"/>
    <property type="project" value="UniProtKB-EC"/>
</dbReference>
<dbReference type="PANTHER" id="PTHR19136:SF81">
    <property type="entry name" value="MOLYBDENUM COFACTOR GUANYLYLTRANSFERASE"/>
    <property type="match status" value="1"/>
</dbReference>
<dbReference type="EC" id="2.7.7.77" evidence="8"/>
<keyword evidence="6 8" id="KW-0342">GTP-binding</keyword>
<dbReference type="PANTHER" id="PTHR19136">
    <property type="entry name" value="MOLYBDENUM COFACTOR GUANYLYLTRANSFERASE"/>
    <property type="match status" value="1"/>
</dbReference>
<comment type="function">
    <text evidence="8">Transfers a GMP moiety from GTP to Mo-molybdopterin (Mo-MPT) cofactor (Moco or molybdenum cofactor) to form Mo-molybdopterin guanine dinucleotide (Mo-MGD) cofactor.</text>
</comment>
<dbReference type="AlphaFoldDB" id="A0A0U5B1B5"/>
<comment type="similarity">
    <text evidence="8">Belongs to the MobA family.</text>
</comment>
<evidence type="ECO:0000256" key="8">
    <source>
        <dbReference type="HAMAP-Rule" id="MF_00316"/>
    </source>
</evidence>
<name>A0A0U5B1B5_9BACL</name>
<dbReference type="EMBL" id="AP017312">
    <property type="protein sequence ID" value="BAU28370.1"/>
    <property type="molecule type" value="Genomic_DNA"/>
</dbReference>
<dbReference type="InterPro" id="IPR025877">
    <property type="entry name" value="MobA-like_NTP_Trfase"/>
</dbReference>
<dbReference type="GO" id="GO:0006777">
    <property type="term" value="P:Mo-molybdopterin cofactor biosynthetic process"/>
    <property type="evidence" value="ECO:0007669"/>
    <property type="project" value="UniProtKB-KW"/>
</dbReference>
<organism evidence="9 10">
    <name type="scientific">Aneurinibacillus soli</name>
    <dbReference type="NCBI Taxonomy" id="1500254"/>
    <lineage>
        <taxon>Bacteria</taxon>
        <taxon>Bacillati</taxon>
        <taxon>Bacillota</taxon>
        <taxon>Bacilli</taxon>
        <taxon>Bacillales</taxon>
        <taxon>Paenibacillaceae</taxon>
        <taxon>Aneurinibacillus group</taxon>
        <taxon>Aneurinibacillus</taxon>
    </lineage>
</organism>
<proteinExistence type="inferred from homology"/>
<dbReference type="HAMAP" id="MF_00316">
    <property type="entry name" value="MobA"/>
    <property type="match status" value="1"/>
</dbReference>
<gene>
    <name evidence="8 9" type="primary">mobA</name>
    <name evidence="9" type="ORF">CB4_02544</name>
</gene>
<accession>A0A0U5B1B5</accession>
<evidence type="ECO:0000256" key="3">
    <source>
        <dbReference type="ARBA" id="ARBA00022723"/>
    </source>
</evidence>
<feature type="binding site" evidence="8">
    <location>
        <begin position="7"/>
        <end position="9"/>
    </location>
    <ligand>
        <name>GTP</name>
        <dbReference type="ChEBI" id="CHEBI:37565"/>
    </ligand>
</feature>
<feature type="binding site" evidence="8">
    <location>
        <position position="96"/>
    </location>
    <ligand>
        <name>GTP</name>
        <dbReference type="ChEBI" id="CHEBI:37565"/>
    </ligand>
</feature>
<evidence type="ECO:0000256" key="6">
    <source>
        <dbReference type="ARBA" id="ARBA00023134"/>
    </source>
</evidence>
<dbReference type="InterPro" id="IPR013482">
    <property type="entry name" value="Molybde_CF_guanTrfase"/>
</dbReference>
<comment type="subcellular location">
    <subcellularLocation>
        <location evidence="8">Cytoplasm</location>
    </subcellularLocation>
</comment>
<evidence type="ECO:0000256" key="2">
    <source>
        <dbReference type="ARBA" id="ARBA00022679"/>
    </source>
</evidence>
<dbReference type="GO" id="GO:0005737">
    <property type="term" value="C:cytoplasm"/>
    <property type="evidence" value="ECO:0007669"/>
    <property type="project" value="UniProtKB-SubCell"/>
</dbReference>
<feature type="binding site" evidence="8">
    <location>
        <position position="67"/>
    </location>
    <ligand>
        <name>GTP</name>
        <dbReference type="ChEBI" id="CHEBI:37565"/>
    </ligand>
</feature>
<dbReference type="Proteomes" id="UP000217696">
    <property type="component" value="Chromosome"/>
</dbReference>
<dbReference type="GO" id="GO:0046872">
    <property type="term" value="F:metal ion binding"/>
    <property type="evidence" value="ECO:0007669"/>
    <property type="project" value="UniProtKB-KW"/>
</dbReference>
<keyword evidence="9" id="KW-0548">Nucleotidyltransferase</keyword>
<keyword evidence="1 8" id="KW-0963">Cytoplasm</keyword>
<comment type="catalytic activity">
    <reaction evidence="8">
        <text>Mo-molybdopterin + GTP + H(+) = Mo-molybdopterin guanine dinucleotide + diphosphate</text>
        <dbReference type="Rhea" id="RHEA:34243"/>
        <dbReference type="ChEBI" id="CHEBI:15378"/>
        <dbReference type="ChEBI" id="CHEBI:33019"/>
        <dbReference type="ChEBI" id="CHEBI:37565"/>
        <dbReference type="ChEBI" id="CHEBI:71302"/>
        <dbReference type="ChEBI" id="CHEBI:71310"/>
        <dbReference type="EC" id="2.7.7.77"/>
    </reaction>
</comment>
<protein>
    <recommendedName>
        <fullName evidence="8">Probable molybdenum cofactor guanylyltransferase</fullName>
        <shortName evidence="8">MoCo guanylyltransferase</shortName>
        <ecNumber evidence="8">2.7.7.77</ecNumber>
    </recommendedName>
    <alternativeName>
        <fullName evidence="8">GTP:molybdopterin guanylyltransferase</fullName>
    </alternativeName>
    <alternativeName>
        <fullName evidence="8">Mo-MPT guanylyltransferase</fullName>
    </alternativeName>
    <alternativeName>
        <fullName evidence="8">Molybdopterin guanylyltransferase</fullName>
    </alternativeName>
    <alternativeName>
        <fullName evidence="8">Molybdopterin-guanine dinucleotide synthase</fullName>
        <shortName evidence="8">MGD synthase</shortName>
    </alternativeName>
</protein>